<reference evidence="2 3" key="1">
    <citation type="submission" date="2022-01" db="EMBL/GenBank/DDBJ databases">
        <title>Whole genome-based taxonomy of the Shewanellaceae.</title>
        <authorList>
            <person name="Martin-Rodriguez A.J."/>
        </authorList>
    </citation>
    <scope>NUCLEOTIDE SEQUENCE [LARGE SCALE GENOMIC DNA]</scope>
    <source>
        <strain evidence="2 3">DSM 21332</strain>
    </source>
</reference>
<feature type="signal peptide" evidence="1">
    <location>
        <begin position="1"/>
        <end position="18"/>
    </location>
</feature>
<dbReference type="PROSITE" id="PS51257">
    <property type="entry name" value="PROKAR_LIPOPROTEIN"/>
    <property type="match status" value="1"/>
</dbReference>
<dbReference type="Proteomes" id="UP001202831">
    <property type="component" value="Unassembled WGS sequence"/>
</dbReference>
<evidence type="ECO:0000256" key="1">
    <source>
        <dbReference type="SAM" id="SignalP"/>
    </source>
</evidence>
<organism evidence="2 3">
    <name type="scientific">Shewanella corallii</name>
    <dbReference type="NCBI Taxonomy" id="560080"/>
    <lineage>
        <taxon>Bacteria</taxon>
        <taxon>Pseudomonadati</taxon>
        <taxon>Pseudomonadota</taxon>
        <taxon>Gammaproteobacteria</taxon>
        <taxon>Alteromonadales</taxon>
        <taxon>Shewanellaceae</taxon>
        <taxon>Shewanella</taxon>
    </lineage>
</organism>
<evidence type="ECO:0000313" key="2">
    <source>
        <dbReference type="EMBL" id="MCL2912776.1"/>
    </source>
</evidence>
<evidence type="ECO:0000313" key="3">
    <source>
        <dbReference type="Proteomes" id="UP001202831"/>
    </source>
</evidence>
<gene>
    <name evidence="2" type="ORF">L2725_03085</name>
</gene>
<keyword evidence="3" id="KW-1185">Reference proteome</keyword>
<sequence length="100" mass="10466">MAKVIAATGLLLSIGLLAGCNSSQPREPASAAGVTYTDLRAYGVDMGCKAALQNVGTPESDWGNAPKLTGTKADYLDGWKQGFQKCRIGLGPVQLPQEQK</sequence>
<dbReference type="EMBL" id="JAKIKT010000001">
    <property type="protein sequence ID" value="MCL2912776.1"/>
    <property type="molecule type" value="Genomic_DNA"/>
</dbReference>
<evidence type="ECO:0008006" key="4">
    <source>
        <dbReference type="Google" id="ProtNLM"/>
    </source>
</evidence>
<comment type="caution">
    <text evidence="2">The sequence shown here is derived from an EMBL/GenBank/DDBJ whole genome shotgun (WGS) entry which is preliminary data.</text>
</comment>
<accession>A0ABT0N2V0</accession>
<protein>
    <recommendedName>
        <fullName evidence="4">Lipoprotein</fullName>
    </recommendedName>
</protein>
<feature type="chain" id="PRO_5046546088" description="Lipoprotein" evidence="1">
    <location>
        <begin position="19"/>
        <end position="100"/>
    </location>
</feature>
<keyword evidence="1" id="KW-0732">Signal</keyword>
<proteinExistence type="predicted"/>
<dbReference type="RefSeq" id="WP_249247596.1">
    <property type="nucleotide sequence ID" value="NZ_JAKIKT010000001.1"/>
</dbReference>
<name>A0ABT0N2V0_9GAMM</name>